<protein>
    <submittedName>
        <fullName evidence="1">Uncharacterized protein</fullName>
    </submittedName>
</protein>
<dbReference type="STRING" id="650891.SAMN05216203_2046"/>
<name>A0A1I6IAT2_9GAMM</name>
<evidence type="ECO:0000313" key="1">
    <source>
        <dbReference type="EMBL" id="SFR63793.1"/>
    </source>
</evidence>
<keyword evidence="2" id="KW-1185">Reference proteome</keyword>
<gene>
    <name evidence="1" type="ORF">SAMN05216203_2046</name>
</gene>
<dbReference type="InterPro" id="IPR045441">
    <property type="entry name" value="DUF6506"/>
</dbReference>
<dbReference type="Pfam" id="PF20116">
    <property type="entry name" value="DUF6506"/>
    <property type="match status" value="1"/>
</dbReference>
<dbReference type="AlphaFoldDB" id="A0A1I6IAT2"/>
<sequence>MAEHKHLAFLILVPTVGSNAVSTQSGEGFTLSLATVDNLVSAKQLASDLRDQGVHAIELSAAFGENGLAAIRAVVGDNIDLGLVRYE</sequence>
<reference evidence="1 2" key="1">
    <citation type="submission" date="2016-10" db="EMBL/GenBank/DDBJ databases">
        <authorList>
            <person name="de Groot N.N."/>
        </authorList>
    </citation>
    <scope>NUCLEOTIDE SEQUENCE [LARGE SCALE GENOMIC DNA]</scope>
    <source>
        <strain evidence="1 2">CGMCC 1.9167</strain>
    </source>
</reference>
<organism evidence="1 2">
    <name type="scientific">Marinobacter daqiaonensis</name>
    <dbReference type="NCBI Taxonomy" id="650891"/>
    <lineage>
        <taxon>Bacteria</taxon>
        <taxon>Pseudomonadati</taxon>
        <taxon>Pseudomonadota</taxon>
        <taxon>Gammaproteobacteria</taxon>
        <taxon>Pseudomonadales</taxon>
        <taxon>Marinobacteraceae</taxon>
        <taxon>Marinobacter</taxon>
    </lineage>
</organism>
<evidence type="ECO:0000313" key="2">
    <source>
        <dbReference type="Proteomes" id="UP000198644"/>
    </source>
</evidence>
<accession>A0A1I6IAT2</accession>
<dbReference type="RefSeq" id="WP_092011720.1">
    <property type="nucleotide sequence ID" value="NZ_FOYW01000001.1"/>
</dbReference>
<dbReference type="OrthoDB" id="6172822at2"/>
<dbReference type="EMBL" id="FOYW01000001">
    <property type="protein sequence ID" value="SFR63793.1"/>
    <property type="molecule type" value="Genomic_DNA"/>
</dbReference>
<dbReference type="Proteomes" id="UP000198644">
    <property type="component" value="Unassembled WGS sequence"/>
</dbReference>
<proteinExistence type="predicted"/>